<keyword evidence="4 6" id="KW-1133">Transmembrane helix</keyword>
<evidence type="ECO:0000313" key="9">
    <source>
        <dbReference type="Proteomes" id="UP000663801"/>
    </source>
</evidence>
<feature type="transmembrane region" description="Helical" evidence="6">
    <location>
        <begin position="71"/>
        <end position="100"/>
    </location>
</feature>
<evidence type="ECO:0000256" key="4">
    <source>
        <dbReference type="ARBA" id="ARBA00022989"/>
    </source>
</evidence>
<feature type="transmembrane region" description="Helical" evidence="6">
    <location>
        <begin position="120"/>
        <end position="143"/>
    </location>
</feature>
<feature type="transmembrane region" description="Helical" evidence="6">
    <location>
        <begin position="320"/>
        <end position="336"/>
    </location>
</feature>
<evidence type="ECO:0000256" key="3">
    <source>
        <dbReference type="ARBA" id="ARBA00022692"/>
    </source>
</evidence>
<name>A0A938YIK1_9ACTN</name>
<feature type="transmembrane region" description="Helical" evidence="6">
    <location>
        <begin position="150"/>
        <end position="168"/>
    </location>
</feature>
<evidence type="ECO:0000256" key="2">
    <source>
        <dbReference type="ARBA" id="ARBA00022475"/>
    </source>
</evidence>
<dbReference type="InterPro" id="IPR001851">
    <property type="entry name" value="ABC_transp_permease"/>
</dbReference>
<reference evidence="7" key="1">
    <citation type="submission" date="2021-01" db="EMBL/GenBank/DDBJ databases">
        <title>KCTC 19127 draft genome.</title>
        <authorList>
            <person name="An D."/>
        </authorList>
    </citation>
    <scope>NUCLEOTIDE SEQUENCE</scope>
    <source>
        <strain evidence="7">KCTC 19127</strain>
    </source>
</reference>
<dbReference type="Proteomes" id="UP000663801">
    <property type="component" value="Unassembled WGS sequence"/>
</dbReference>
<dbReference type="GO" id="GO:0005886">
    <property type="term" value="C:plasma membrane"/>
    <property type="evidence" value="ECO:0007669"/>
    <property type="project" value="UniProtKB-SubCell"/>
</dbReference>
<gene>
    <name evidence="7" type="ORF">JL107_02965</name>
    <name evidence="8" type="ORF">JL107_03555</name>
</gene>
<sequence>MTATTTTPTAPVGGRPEVDLGENRDPLLKRLFKLQSVWILCVLIAIIAIFSASAGSKFFAWSNFSIITQNVSIWAVLGVGMTFVIITSGIDLSIGSVLVFSSVVAAKVMESMGGDGWGTAIVGIVCATLSGLVWGLVNGWLVAKSKIPPLIVTLGTLSISLGLAQIITDGLDIRAVPDSLTDSIGYGKFLGIPALSIIALVVVIIGGIVLHKTRFGRYTYAIGSNEEAARRVGIKVSGHLIKIYALTGFLAGFAGLLSLAQYATTTIAGQSLTNLNVIAAVVIGGTSIFGGEGSIFGTVVGLFIPAVLLSGFTILGVTPYWQTVAVGSVLIAAVYIDQSRRAAATRGARPSLMGHLARKKK</sequence>
<keyword evidence="5 6" id="KW-0472">Membrane</keyword>
<dbReference type="GO" id="GO:0022857">
    <property type="term" value="F:transmembrane transporter activity"/>
    <property type="evidence" value="ECO:0007669"/>
    <property type="project" value="InterPro"/>
</dbReference>
<keyword evidence="9" id="KW-1185">Reference proteome</keyword>
<evidence type="ECO:0000313" key="7">
    <source>
        <dbReference type="EMBL" id="MBM9475398.1"/>
    </source>
</evidence>
<dbReference type="RefSeq" id="WP_205255559.1">
    <property type="nucleotide sequence ID" value="NZ_BAAAPV010000003.1"/>
</dbReference>
<keyword evidence="3 6" id="KW-0812">Transmembrane</keyword>
<accession>A0A938YIK1</accession>
<proteinExistence type="predicted"/>
<dbReference type="Pfam" id="PF02653">
    <property type="entry name" value="BPD_transp_2"/>
    <property type="match status" value="1"/>
</dbReference>
<feature type="transmembrane region" description="Helical" evidence="6">
    <location>
        <begin position="37"/>
        <end position="59"/>
    </location>
</feature>
<comment type="caution">
    <text evidence="7">The sequence shown here is derived from an EMBL/GenBank/DDBJ whole genome shotgun (WGS) entry which is preliminary data.</text>
</comment>
<evidence type="ECO:0000313" key="8">
    <source>
        <dbReference type="EMBL" id="MBM9475514.1"/>
    </source>
</evidence>
<evidence type="ECO:0000256" key="6">
    <source>
        <dbReference type="SAM" id="Phobius"/>
    </source>
</evidence>
<feature type="transmembrane region" description="Helical" evidence="6">
    <location>
        <begin position="188"/>
        <end position="210"/>
    </location>
</feature>
<protein>
    <submittedName>
        <fullName evidence="7">ABC transporter permease</fullName>
    </submittedName>
</protein>
<dbReference type="PANTHER" id="PTHR32196">
    <property type="entry name" value="ABC TRANSPORTER PERMEASE PROTEIN YPHD-RELATED-RELATED"/>
    <property type="match status" value="1"/>
</dbReference>
<dbReference type="EMBL" id="JAERWL010000004">
    <property type="protein sequence ID" value="MBM9475398.1"/>
    <property type="molecule type" value="Genomic_DNA"/>
</dbReference>
<feature type="transmembrane region" description="Helical" evidence="6">
    <location>
        <begin position="240"/>
        <end position="261"/>
    </location>
</feature>
<feature type="transmembrane region" description="Helical" evidence="6">
    <location>
        <begin position="267"/>
        <end position="288"/>
    </location>
</feature>
<dbReference type="EMBL" id="JAERWL010000005">
    <property type="protein sequence ID" value="MBM9475514.1"/>
    <property type="molecule type" value="Genomic_DNA"/>
</dbReference>
<organism evidence="7 9">
    <name type="scientific">Nakamurella flavida</name>
    <dbReference type="NCBI Taxonomy" id="363630"/>
    <lineage>
        <taxon>Bacteria</taxon>
        <taxon>Bacillati</taxon>
        <taxon>Actinomycetota</taxon>
        <taxon>Actinomycetes</taxon>
        <taxon>Nakamurellales</taxon>
        <taxon>Nakamurellaceae</taxon>
        <taxon>Nakamurella</taxon>
    </lineage>
</organism>
<evidence type="ECO:0000256" key="1">
    <source>
        <dbReference type="ARBA" id="ARBA00004651"/>
    </source>
</evidence>
<evidence type="ECO:0000256" key="5">
    <source>
        <dbReference type="ARBA" id="ARBA00023136"/>
    </source>
</evidence>
<keyword evidence="2" id="KW-1003">Cell membrane</keyword>
<dbReference type="CDD" id="cd06579">
    <property type="entry name" value="TM_PBP1_transp_AraH_like"/>
    <property type="match status" value="1"/>
</dbReference>
<dbReference type="PANTHER" id="PTHR32196:SF72">
    <property type="entry name" value="RIBOSE IMPORT PERMEASE PROTEIN RBSC"/>
    <property type="match status" value="1"/>
</dbReference>
<comment type="subcellular location">
    <subcellularLocation>
        <location evidence="1">Cell membrane</location>
        <topology evidence="1">Multi-pass membrane protein</topology>
    </subcellularLocation>
</comment>
<feature type="transmembrane region" description="Helical" evidence="6">
    <location>
        <begin position="295"/>
        <end position="314"/>
    </location>
</feature>
<dbReference type="AlphaFoldDB" id="A0A938YIK1"/>